<keyword evidence="2" id="KW-1185">Reference proteome</keyword>
<accession>A0A4R6SFS6</accession>
<evidence type="ECO:0000313" key="1">
    <source>
        <dbReference type="EMBL" id="TDQ00196.1"/>
    </source>
</evidence>
<dbReference type="InterPro" id="IPR006311">
    <property type="entry name" value="TAT_signal"/>
</dbReference>
<organism evidence="1 2">
    <name type="scientific">Labedaea rhizosphaerae</name>
    <dbReference type="NCBI Taxonomy" id="598644"/>
    <lineage>
        <taxon>Bacteria</taxon>
        <taxon>Bacillati</taxon>
        <taxon>Actinomycetota</taxon>
        <taxon>Actinomycetes</taxon>
        <taxon>Pseudonocardiales</taxon>
        <taxon>Pseudonocardiaceae</taxon>
        <taxon>Labedaea</taxon>
    </lineage>
</organism>
<gene>
    <name evidence="1" type="ORF">EV186_10257</name>
</gene>
<evidence type="ECO:0008006" key="3">
    <source>
        <dbReference type="Google" id="ProtNLM"/>
    </source>
</evidence>
<evidence type="ECO:0000313" key="2">
    <source>
        <dbReference type="Proteomes" id="UP000295444"/>
    </source>
</evidence>
<protein>
    <recommendedName>
        <fullName evidence="3">CHAP domain-containing protein</fullName>
    </recommendedName>
</protein>
<comment type="caution">
    <text evidence="1">The sequence shown here is derived from an EMBL/GenBank/DDBJ whole genome shotgun (WGS) entry which is preliminary data.</text>
</comment>
<dbReference type="AlphaFoldDB" id="A0A4R6SFS6"/>
<name>A0A4R6SFS6_LABRH</name>
<dbReference type="Proteomes" id="UP000295444">
    <property type="component" value="Unassembled WGS sequence"/>
</dbReference>
<reference evidence="1 2" key="1">
    <citation type="submission" date="2019-03" db="EMBL/GenBank/DDBJ databases">
        <title>Genomic Encyclopedia of Type Strains, Phase IV (KMG-IV): sequencing the most valuable type-strain genomes for metagenomic binning, comparative biology and taxonomic classification.</title>
        <authorList>
            <person name="Goeker M."/>
        </authorList>
    </citation>
    <scope>NUCLEOTIDE SEQUENCE [LARGE SCALE GENOMIC DNA]</scope>
    <source>
        <strain evidence="1 2">DSM 45361</strain>
    </source>
</reference>
<proteinExistence type="predicted"/>
<dbReference type="PROSITE" id="PS51318">
    <property type="entry name" value="TAT"/>
    <property type="match status" value="1"/>
</dbReference>
<dbReference type="EMBL" id="SNXZ01000002">
    <property type="protein sequence ID" value="TDQ00196.1"/>
    <property type="molecule type" value="Genomic_DNA"/>
</dbReference>
<sequence>MVSYQKRSADGAPQRGVTRRRIASALAATAAAIGLAVLPAGVAAASPAPVNGVVAGNVLSSTVSPRSAGDGTAAGAIQWMQAHTGSSGWEGYCEMAVENAWGTTGVWPSAIDHWYGAVQYGKAHSGDPYPPAGAFVYWNISQYGHVGIADGYGGFYSSSIGGAIGHADSVYYFANYLGWSNPQVPA</sequence>